<dbReference type="PROSITE" id="PS00662">
    <property type="entry name" value="T2SP_E"/>
    <property type="match status" value="1"/>
</dbReference>
<sequence length="579" mass="63918">MTDKQLFDELVSKGIIDGTLAEKIIREAELANAPAEELLYERARVDEEAVGKVKSALLKAPYKKIDPQAIPEEVLRIIPKDISENYRVIPLEKNKDMLIVGMLRPDNLRAQEALKFIAKRERLSLGVYIVTPSALADVWRRYEPYKDEIAAAIKEMNLRPGAGSRIVALEEGVRTAEDAPVIKLVASTLRHAVDSKASDIHIEPQHNYLRVRFRIDGELSEVASLPPVLSQPVISRIKVLAELRLDETRIPQDGRFRTEIGGREIDFRIATFPTPSGEKAAIRVLDAVAGLKNLNDLGLNRHDYGIINEALAAPYGMILISGPTGSGKSTTLYAMMQKLNSEKVNVVSLEDPVEYFMPGINQSQVKPEIGYTFASGLRQILRQDPDVVMVGEIRDGETASLAVNAALTGHIMLSTIHTNNSIGVIPRLIDLGVPPFLISSAVNVMLAQRLVGRLCEKCKFAEDAGPGMEKNIAEAIGSLPESERKEIEDKFGKAPHKIYHAGGKPDCPVCRGKGINGRVALLEIFQMTRRLGKVISDKFTEGDLFDEAKSQEMITLRQDGVIKALEGNILMEEVLRETE</sequence>
<dbReference type="InterPro" id="IPR027417">
    <property type="entry name" value="P-loop_NTPase"/>
</dbReference>
<dbReference type="InterPro" id="IPR037257">
    <property type="entry name" value="T2SS_E_N_sf"/>
</dbReference>
<name>A0A1F6BNS9_9BACT</name>
<dbReference type="EMBL" id="MFKJ01000017">
    <property type="protein sequence ID" value="OGG38580.1"/>
    <property type="molecule type" value="Genomic_DNA"/>
</dbReference>
<dbReference type="PANTHER" id="PTHR30258">
    <property type="entry name" value="TYPE II SECRETION SYSTEM PROTEIN GSPE-RELATED"/>
    <property type="match status" value="1"/>
</dbReference>
<proteinExistence type="inferred from homology"/>
<evidence type="ECO:0000313" key="5">
    <source>
        <dbReference type="EMBL" id="OGG38580.1"/>
    </source>
</evidence>
<dbReference type="InterPro" id="IPR003593">
    <property type="entry name" value="AAA+_ATPase"/>
</dbReference>
<evidence type="ECO:0000313" key="6">
    <source>
        <dbReference type="Proteomes" id="UP000178825"/>
    </source>
</evidence>
<dbReference type="Gene3D" id="3.40.50.300">
    <property type="entry name" value="P-loop containing nucleotide triphosphate hydrolases"/>
    <property type="match status" value="1"/>
</dbReference>
<accession>A0A1F6BNS9</accession>
<dbReference type="STRING" id="1798470.A3D55_01795"/>
<dbReference type="InterPro" id="IPR001482">
    <property type="entry name" value="T2SS/T4SS_dom"/>
</dbReference>
<dbReference type="SUPFAM" id="SSF52540">
    <property type="entry name" value="P-loop containing nucleoside triphosphate hydrolases"/>
    <property type="match status" value="1"/>
</dbReference>
<gene>
    <name evidence="5" type="ORF">A3D55_01795</name>
</gene>
<feature type="domain" description="Bacterial type II secretion system protein E" evidence="4">
    <location>
        <begin position="381"/>
        <end position="395"/>
    </location>
</feature>
<evidence type="ECO:0000256" key="3">
    <source>
        <dbReference type="ARBA" id="ARBA00022840"/>
    </source>
</evidence>
<evidence type="ECO:0000256" key="2">
    <source>
        <dbReference type="ARBA" id="ARBA00022741"/>
    </source>
</evidence>
<dbReference type="PANTHER" id="PTHR30258:SF1">
    <property type="entry name" value="PROTEIN TRANSPORT PROTEIN HOFB HOMOLOG"/>
    <property type="match status" value="1"/>
</dbReference>
<comment type="caution">
    <text evidence="5">The sequence shown here is derived from an EMBL/GenBank/DDBJ whole genome shotgun (WGS) entry which is preliminary data.</text>
</comment>
<dbReference type="Gene3D" id="3.30.450.90">
    <property type="match status" value="1"/>
</dbReference>
<dbReference type="SUPFAM" id="SSF160246">
    <property type="entry name" value="EspE N-terminal domain-like"/>
    <property type="match status" value="1"/>
</dbReference>
<comment type="similarity">
    <text evidence="1">Belongs to the GSP E family.</text>
</comment>
<dbReference type="GO" id="GO:0016887">
    <property type="term" value="F:ATP hydrolysis activity"/>
    <property type="evidence" value="ECO:0007669"/>
    <property type="project" value="TreeGrafter"/>
</dbReference>
<dbReference type="Gene3D" id="3.30.300.160">
    <property type="entry name" value="Type II secretion system, protein E, N-terminal domain"/>
    <property type="match status" value="1"/>
</dbReference>
<evidence type="ECO:0000259" key="4">
    <source>
        <dbReference type="PROSITE" id="PS00662"/>
    </source>
</evidence>
<protein>
    <recommendedName>
        <fullName evidence="4">Bacterial type II secretion system protein E domain-containing protein</fullName>
    </recommendedName>
</protein>
<dbReference type="SMART" id="SM00382">
    <property type="entry name" value="AAA"/>
    <property type="match status" value="1"/>
</dbReference>
<reference evidence="5 6" key="1">
    <citation type="journal article" date="2016" name="Nat. Commun.">
        <title>Thousands of microbial genomes shed light on interconnected biogeochemical processes in an aquifer system.</title>
        <authorList>
            <person name="Anantharaman K."/>
            <person name="Brown C.T."/>
            <person name="Hug L.A."/>
            <person name="Sharon I."/>
            <person name="Castelle C.J."/>
            <person name="Probst A.J."/>
            <person name="Thomas B.C."/>
            <person name="Singh A."/>
            <person name="Wilkins M.J."/>
            <person name="Karaoz U."/>
            <person name="Brodie E.L."/>
            <person name="Williams K.H."/>
            <person name="Hubbard S.S."/>
            <person name="Banfield J.F."/>
        </authorList>
    </citation>
    <scope>NUCLEOTIDE SEQUENCE [LARGE SCALE GENOMIC DNA]</scope>
</reference>
<keyword evidence="2" id="KW-0547">Nucleotide-binding</keyword>
<dbReference type="AlphaFoldDB" id="A0A1F6BNS9"/>
<dbReference type="GO" id="GO:0005524">
    <property type="term" value="F:ATP binding"/>
    <property type="evidence" value="ECO:0007669"/>
    <property type="project" value="UniProtKB-KW"/>
</dbReference>
<dbReference type="Pfam" id="PF05157">
    <property type="entry name" value="MshEN"/>
    <property type="match status" value="1"/>
</dbReference>
<dbReference type="Proteomes" id="UP000178825">
    <property type="component" value="Unassembled WGS sequence"/>
</dbReference>
<dbReference type="Pfam" id="PF00437">
    <property type="entry name" value="T2SSE"/>
    <property type="match status" value="1"/>
</dbReference>
<dbReference type="CDD" id="cd01129">
    <property type="entry name" value="PulE-GspE-like"/>
    <property type="match status" value="1"/>
</dbReference>
<dbReference type="GO" id="GO:0005886">
    <property type="term" value="C:plasma membrane"/>
    <property type="evidence" value="ECO:0007669"/>
    <property type="project" value="TreeGrafter"/>
</dbReference>
<dbReference type="InterPro" id="IPR007831">
    <property type="entry name" value="T2SS_GspE_N"/>
</dbReference>
<evidence type="ECO:0000256" key="1">
    <source>
        <dbReference type="ARBA" id="ARBA00006611"/>
    </source>
</evidence>
<organism evidence="5 6">
    <name type="scientific">Candidatus Jorgensenbacteria bacterium RIFCSPHIGHO2_02_FULL_45_20</name>
    <dbReference type="NCBI Taxonomy" id="1798470"/>
    <lineage>
        <taxon>Bacteria</taxon>
        <taxon>Candidatus Joergenseniibacteriota</taxon>
    </lineage>
</organism>
<keyword evidence="3" id="KW-0067">ATP-binding</keyword>